<feature type="chain" id="PRO_5004179903" evidence="2">
    <location>
        <begin position="27"/>
        <end position="266"/>
    </location>
</feature>
<dbReference type="InterPro" id="IPR036365">
    <property type="entry name" value="PGBD-like_sf"/>
</dbReference>
<feature type="compositionally biased region" description="Basic and acidic residues" evidence="1">
    <location>
        <begin position="56"/>
        <end position="66"/>
    </location>
</feature>
<dbReference type="Gene3D" id="1.10.101.10">
    <property type="entry name" value="PGBD-like superfamily/PGBD"/>
    <property type="match status" value="2"/>
</dbReference>
<evidence type="ECO:0000313" key="4">
    <source>
        <dbReference type="EMBL" id="ABG53017.1"/>
    </source>
</evidence>
<dbReference type="KEGG" id="ter:Tery_3994"/>
<evidence type="ECO:0000259" key="3">
    <source>
        <dbReference type="Pfam" id="PF01471"/>
    </source>
</evidence>
<dbReference type="InterPro" id="IPR002477">
    <property type="entry name" value="Peptidoglycan-bd-like"/>
</dbReference>
<evidence type="ECO:0000256" key="2">
    <source>
        <dbReference type="SAM" id="SignalP"/>
    </source>
</evidence>
<dbReference type="HOGENOM" id="CLU_084685_0_0_3"/>
<dbReference type="SUPFAM" id="SSF47090">
    <property type="entry name" value="PGBD-like"/>
    <property type="match status" value="2"/>
</dbReference>
<dbReference type="eggNOG" id="COG3409">
    <property type="taxonomic scope" value="Bacteria"/>
</dbReference>
<dbReference type="PANTHER" id="PTHR41533">
    <property type="entry name" value="L,D-TRANSPEPTIDASE HI_1667-RELATED"/>
    <property type="match status" value="1"/>
</dbReference>
<organism evidence="4">
    <name type="scientific">Trichodesmium erythraeum (strain IMS101)</name>
    <dbReference type="NCBI Taxonomy" id="203124"/>
    <lineage>
        <taxon>Bacteria</taxon>
        <taxon>Bacillati</taxon>
        <taxon>Cyanobacteriota</taxon>
        <taxon>Cyanophyceae</taxon>
        <taxon>Oscillatoriophycideae</taxon>
        <taxon>Oscillatoriales</taxon>
        <taxon>Microcoleaceae</taxon>
        <taxon>Trichodesmium</taxon>
    </lineage>
</organism>
<feature type="compositionally biased region" description="Polar residues" evidence="1">
    <location>
        <begin position="41"/>
        <end position="53"/>
    </location>
</feature>
<evidence type="ECO:0000256" key="1">
    <source>
        <dbReference type="SAM" id="MobiDB-lite"/>
    </source>
</evidence>
<keyword evidence="2" id="KW-0732">Signal</keyword>
<dbReference type="InterPro" id="IPR036366">
    <property type="entry name" value="PGBDSf"/>
</dbReference>
<feature type="region of interest" description="Disordered" evidence="1">
    <location>
        <begin position="93"/>
        <end position="114"/>
    </location>
</feature>
<sequence>MMRLPTITTLLSLVTLFSLTSNRAIASDKTESVTAEKEESLTPQLNSDNSIFSQPDKIKSKQEQKQKNKSFLIPFTPRNSRFFTKPAQPELFSKPYYSGSPQKRENQKKISQGSRGAEVWAVQRRLQARGFNPGAVDSIFGARTTKAVKAFQESVGLTVTGIVDELTWTSLAKPSFSSRPPIQIAKIPTLKQKQVVKVEKILAKGDRGSKVKTLQIGLGTMGFNPGPIDGIFGSKTTGAVKEFQKSKGIKADGIVDQKTWKAFNQK</sequence>
<feature type="signal peptide" evidence="2">
    <location>
        <begin position="1"/>
        <end position="26"/>
    </location>
</feature>
<gene>
    <name evidence="4" type="ordered locus">Tery_3994</name>
</gene>
<protein>
    <submittedName>
        <fullName evidence="4">Peptidoglycan-binding domain 1</fullName>
    </submittedName>
</protein>
<feature type="domain" description="Peptidoglycan binding-like" evidence="3">
    <location>
        <begin position="115"/>
        <end position="171"/>
    </location>
</feature>
<dbReference type="Pfam" id="PF01471">
    <property type="entry name" value="PG_binding_1"/>
    <property type="match status" value="2"/>
</dbReference>
<dbReference type="OrthoDB" id="9787225at2"/>
<dbReference type="EMBL" id="CP000393">
    <property type="protein sequence ID" value="ABG53017.1"/>
    <property type="molecule type" value="Genomic_DNA"/>
</dbReference>
<feature type="domain" description="Peptidoglycan binding-like" evidence="3">
    <location>
        <begin position="207"/>
        <end position="262"/>
    </location>
</feature>
<feature type="region of interest" description="Disordered" evidence="1">
    <location>
        <begin position="35"/>
        <end position="70"/>
    </location>
</feature>
<proteinExistence type="predicted"/>
<reference evidence="4" key="1">
    <citation type="submission" date="2006-06" db="EMBL/GenBank/DDBJ databases">
        <title>Complete sequence of Trichodesmium erythraeum IMS101.</title>
        <authorList>
            <consortium name="US DOE Joint Genome Institute"/>
            <person name="Copeland A."/>
            <person name="Lucas S."/>
            <person name="Lapidus A."/>
            <person name="Barry K."/>
            <person name="Detter J.C."/>
            <person name="Glavina del Rio T."/>
            <person name="Hammon N."/>
            <person name="Israni S."/>
            <person name="Dalin E."/>
            <person name="Tice H."/>
            <person name="Pitluck S."/>
            <person name="Kiss H."/>
            <person name="Munk A.C."/>
            <person name="Brettin T."/>
            <person name="Bruce D."/>
            <person name="Han C."/>
            <person name="Tapia R."/>
            <person name="Gilna P."/>
            <person name="Schmutz J."/>
            <person name="Larimer F."/>
            <person name="Land M."/>
            <person name="Hauser L."/>
            <person name="Kyrpides N."/>
            <person name="Kim E."/>
            <person name="Richardson P."/>
        </authorList>
    </citation>
    <scope>NUCLEOTIDE SEQUENCE [LARGE SCALE GENOMIC DNA]</scope>
    <source>
        <strain evidence="4">IMS101</strain>
    </source>
</reference>
<accession>Q10XK7</accession>
<dbReference type="RefSeq" id="WP_011613347.1">
    <property type="nucleotide sequence ID" value="NC_008312.1"/>
</dbReference>
<dbReference type="PANTHER" id="PTHR41533:SF1">
    <property type="entry name" value="L,D-TRANSPEPTIDASE YCBB-RELATED"/>
    <property type="match status" value="1"/>
</dbReference>
<dbReference type="InterPro" id="IPR052905">
    <property type="entry name" value="LD-transpeptidase_YkuD-like"/>
</dbReference>
<name>Q10XK7_TRIEI</name>
<dbReference type="AlphaFoldDB" id="Q10XK7"/>